<dbReference type="Proteomes" id="UP000887580">
    <property type="component" value="Unplaced"/>
</dbReference>
<reference evidence="2" key="1">
    <citation type="submission" date="2022-11" db="UniProtKB">
        <authorList>
            <consortium name="WormBaseParasite"/>
        </authorList>
    </citation>
    <scope>IDENTIFICATION</scope>
</reference>
<accession>A0AC35GSA3</accession>
<evidence type="ECO:0000313" key="2">
    <source>
        <dbReference type="WBParaSite" id="PS1159_v2.g8314.t1"/>
    </source>
</evidence>
<dbReference type="WBParaSite" id="PS1159_v2.g8314.t1">
    <property type="protein sequence ID" value="PS1159_v2.g8314.t1"/>
    <property type="gene ID" value="PS1159_v2.g8314"/>
</dbReference>
<sequence>MVFHVGIDPFFGYVSYCNEFEKKIGYIKINKVHSDEIVKVALMFEEIKSKLNGELGYACICFYGYYGLLKARITAGNSELTHLETTYFLSQRFTLEIGNDVITSFEETQQLPIYFTTTIIKNSKNDTLKIHTDRSDDGTSFELPEYSPIFLTFTIDQNEIFSVSFDMSKAVQTLSSYSIPKVEAPFNIEKNAIGIDLGTSR</sequence>
<name>A0AC35GSA3_9BILA</name>
<organism evidence="1 2">
    <name type="scientific">Panagrolaimus sp. PS1159</name>
    <dbReference type="NCBI Taxonomy" id="55785"/>
    <lineage>
        <taxon>Eukaryota</taxon>
        <taxon>Metazoa</taxon>
        <taxon>Ecdysozoa</taxon>
        <taxon>Nematoda</taxon>
        <taxon>Chromadorea</taxon>
        <taxon>Rhabditida</taxon>
        <taxon>Tylenchina</taxon>
        <taxon>Panagrolaimomorpha</taxon>
        <taxon>Panagrolaimoidea</taxon>
        <taxon>Panagrolaimidae</taxon>
        <taxon>Panagrolaimus</taxon>
    </lineage>
</organism>
<protein>
    <submittedName>
        <fullName evidence="2">Uncharacterized protein</fullName>
    </submittedName>
</protein>
<evidence type="ECO:0000313" key="1">
    <source>
        <dbReference type="Proteomes" id="UP000887580"/>
    </source>
</evidence>
<proteinExistence type="predicted"/>